<evidence type="ECO:0000256" key="1">
    <source>
        <dbReference type="SAM" id="Phobius"/>
    </source>
</evidence>
<feature type="transmembrane region" description="Helical" evidence="1">
    <location>
        <begin position="40"/>
        <end position="62"/>
    </location>
</feature>
<gene>
    <name evidence="2" type="ORF">MNBD_DELTA01-705</name>
</gene>
<sequence length="197" mass="23082">MLSKEDKDRIRAEEIFRSEVQREIQEGQNKKGLLTNLFKFFNSSFGIWFLSAVVLSSALYIYQDIQTTRAVNTQTQLRINKIDTELKERIHGFETTLKTARTSNNLATAIRRLSESESIHSEFLKYSFTGLLQELIFLVPTDEQKELKKVLAIAIKLKKDRQALNRYENARNTDIKASKDKLSRYLNKDFKIRGWRE</sequence>
<keyword evidence="1" id="KW-0472">Membrane</keyword>
<organism evidence="2">
    <name type="scientific">hydrothermal vent metagenome</name>
    <dbReference type="NCBI Taxonomy" id="652676"/>
    <lineage>
        <taxon>unclassified sequences</taxon>
        <taxon>metagenomes</taxon>
        <taxon>ecological metagenomes</taxon>
    </lineage>
</organism>
<keyword evidence="1" id="KW-0812">Transmembrane</keyword>
<reference evidence="2" key="1">
    <citation type="submission" date="2018-06" db="EMBL/GenBank/DDBJ databases">
        <authorList>
            <person name="Zhirakovskaya E."/>
        </authorList>
    </citation>
    <scope>NUCLEOTIDE SEQUENCE</scope>
</reference>
<proteinExistence type="predicted"/>
<dbReference type="EMBL" id="UOEA01000060">
    <property type="protein sequence ID" value="VAV84062.1"/>
    <property type="molecule type" value="Genomic_DNA"/>
</dbReference>
<keyword evidence="1" id="KW-1133">Transmembrane helix</keyword>
<protein>
    <submittedName>
        <fullName evidence="2">Uncharacterized protein</fullName>
    </submittedName>
</protein>
<evidence type="ECO:0000313" key="2">
    <source>
        <dbReference type="EMBL" id="VAV84062.1"/>
    </source>
</evidence>
<name>A0A3B0QUW5_9ZZZZ</name>
<accession>A0A3B0QUW5</accession>
<dbReference type="AlphaFoldDB" id="A0A3B0QUW5"/>